<dbReference type="PANTHER" id="PTHR13194:SF19">
    <property type="entry name" value="NAD(P)-BINDING ROSSMANN-FOLD SUPERFAMILY PROTEIN"/>
    <property type="match status" value="1"/>
</dbReference>
<evidence type="ECO:0000313" key="3">
    <source>
        <dbReference type="EMBL" id="KAF2085139.1"/>
    </source>
</evidence>
<dbReference type="PANTHER" id="PTHR13194">
    <property type="entry name" value="COMPLEX I INTERMEDIATE-ASSOCIATED PROTEIN 30"/>
    <property type="match status" value="1"/>
</dbReference>
<dbReference type="InterPro" id="IPR039131">
    <property type="entry name" value="NDUFAF1"/>
</dbReference>
<dbReference type="GO" id="GO:0051082">
    <property type="term" value="F:unfolded protein binding"/>
    <property type="evidence" value="ECO:0007669"/>
    <property type="project" value="TreeGrafter"/>
</dbReference>
<dbReference type="Pfam" id="PF08547">
    <property type="entry name" value="CIA30"/>
    <property type="match status" value="1"/>
</dbReference>
<accession>A0A9P4LVB8</accession>
<evidence type="ECO:0000313" key="4">
    <source>
        <dbReference type="Proteomes" id="UP000799776"/>
    </source>
</evidence>
<dbReference type="OrthoDB" id="426386at2759"/>
<name>A0A9P4LVB8_9PEZI</name>
<dbReference type="SUPFAM" id="SSF49785">
    <property type="entry name" value="Galactose-binding domain-like"/>
    <property type="match status" value="1"/>
</dbReference>
<dbReference type="EMBL" id="ML978733">
    <property type="protein sequence ID" value="KAF2085139.1"/>
    <property type="molecule type" value="Genomic_DNA"/>
</dbReference>
<dbReference type="AlphaFoldDB" id="A0A9P4LVB8"/>
<reference evidence="3" key="1">
    <citation type="journal article" date="2020" name="Stud. Mycol.">
        <title>101 Dothideomycetes genomes: a test case for predicting lifestyles and emergence of pathogens.</title>
        <authorList>
            <person name="Haridas S."/>
            <person name="Albert R."/>
            <person name="Binder M."/>
            <person name="Bloem J."/>
            <person name="Labutti K."/>
            <person name="Salamov A."/>
            <person name="Andreopoulos B."/>
            <person name="Baker S."/>
            <person name="Barry K."/>
            <person name="Bills G."/>
            <person name="Bluhm B."/>
            <person name="Cannon C."/>
            <person name="Castanera R."/>
            <person name="Culley D."/>
            <person name="Daum C."/>
            <person name="Ezra D."/>
            <person name="Gonzalez J."/>
            <person name="Henrissat B."/>
            <person name="Kuo A."/>
            <person name="Liang C."/>
            <person name="Lipzen A."/>
            <person name="Lutzoni F."/>
            <person name="Magnuson J."/>
            <person name="Mondo S."/>
            <person name="Nolan M."/>
            <person name="Ohm R."/>
            <person name="Pangilinan J."/>
            <person name="Park H.-J."/>
            <person name="Ramirez L."/>
            <person name="Alfaro M."/>
            <person name="Sun H."/>
            <person name="Tritt A."/>
            <person name="Yoshinaga Y."/>
            <person name="Zwiers L.-H."/>
            <person name="Turgeon B."/>
            <person name="Goodwin S."/>
            <person name="Spatafora J."/>
            <person name="Crous P."/>
            <person name="Grigoriev I."/>
        </authorList>
    </citation>
    <scope>NUCLEOTIDE SEQUENCE</scope>
    <source>
        <strain evidence="3">CBS 121410</strain>
    </source>
</reference>
<feature type="non-terminal residue" evidence="3">
    <location>
        <position position="1"/>
    </location>
</feature>
<evidence type="ECO:0000256" key="1">
    <source>
        <dbReference type="ARBA" id="ARBA00007884"/>
    </source>
</evidence>
<dbReference type="InterPro" id="IPR013857">
    <property type="entry name" value="NADH-UbQ_OxRdtase-assoc_prot30"/>
</dbReference>
<comment type="similarity">
    <text evidence="1">Belongs to the CIA30 family.</text>
</comment>
<proteinExistence type="inferred from homology"/>
<keyword evidence="4" id="KW-1185">Reference proteome</keyword>
<protein>
    <submittedName>
        <fullName evidence="3">NADH:ubiquinone oxidoreductase complex I intermediate-associated protein 30</fullName>
    </submittedName>
</protein>
<dbReference type="GO" id="GO:0010257">
    <property type="term" value="P:NADH dehydrogenase complex assembly"/>
    <property type="evidence" value="ECO:0007669"/>
    <property type="project" value="TreeGrafter"/>
</dbReference>
<sequence>WDPADWTASDDRVRGGKSQSYFDCSKHAPTARFHGELDIKTLGGAGFASQRTTGEDRVWNLDEYDGIQLNICEADDKQYTFILKDEILQRNPENGREQATLSYEYDFRVPKVGSEVQKTSQVFIPWKELKATYRGREKKDAPTPDLKNIKRMSLMMRSFFGTQEGHFSLTLSSIAAV</sequence>
<feature type="domain" description="NADH:ubiquinone oxidoreductase intermediate-associated protein 30" evidence="2">
    <location>
        <begin position="4"/>
        <end position="170"/>
    </location>
</feature>
<comment type="caution">
    <text evidence="3">The sequence shown here is derived from an EMBL/GenBank/DDBJ whole genome shotgun (WGS) entry which is preliminary data.</text>
</comment>
<feature type="non-terminal residue" evidence="3">
    <location>
        <position position="177"/>
    </location>
</feature>
<evidence type="ECO:0000259" key="2">
    <source>
        <dbReference type="Pfam" id="PF08547"/>
    </source>
</evidence>
<gene>
    <name evidence="3" type="ORF">K490DRAFT_417</name>
</gene>
<organism evidence="3 4">
    <name type="scientific">Saccharata proteae CBS 121410</name>
    <dbReference type="NCBI Taxonomy" id="1314787"/>
    <lineage>
        <taxon>Eukaryota</taxon>
        <taxon>Fungi</taxon>
        <taxon>Dikarya</taxon>
        <taxon>Ascomycota</taxon>
        <taxon>Pezizomycotina</taxon>
        <taxon>Dothideomycetes</taxon>
        <taxon>Dothideomycetes incertae sedis</taxon>
        <taxon>Botryosphaeriales</taxon>
        <taxon>Saccharataceae</taxon>
        <taxon>Saccharata</taxon>
    </lineage>
</organism>
<dbReference type="InterPro" id="IPR008979">
    <property type="entry name" value="Galactose-bd-like_sf"/>
</dbReference>
<dbReference type="Proteomes" id="UP000799776">
    <property type="component" value="Unassembled WGS sequence"/>
</dbReference>